<evidence type="ECO:0000256" key="1">
    <source>
        <dbReference type="ARBA" id="ARBA00004141"/>
    </source>
</evidence>
<keyword evidence="4 6" id="KW-1133">Transmembrane helix</keyword>
<dbReference type="Pfam" id="PF00860">
    <property type="entry name" value="Xan_ur_permease"/>
    <property type="match status" value="1"/>
</dbReference>
<evidence type="ECO:0000256" key="6">
    <source>
        <dbReference type="SAM" id="Phobius"/>
    </source>
</evidence>
<accession>A0A6P8G545</accession>
<comment type="subcellular location">
    <subcellularLocation>
        <location evidence="1">Membrane</location>
        <topology evidence="1">Multi-pass membrane protein</topology>
    </subcellularLocation>
</comment>
<keyword evidence="5 6" id="KW-0472">Membrane</keyword>
<dbReference type="InterPro" id="IPR006043">
    <property type="entry name" value="NCS2"/>
</dbReference>
<dbReference type="RefSeq" id="XP_031434434.1">
    <property type="nucleotide sequence ID" value="XM_031578574.1"/>
</dbReference>
<dbReference type="GO" id="GO:0016020">
    <property type="term" value="C:membrane"/>
    <property type="evidence" value="ECO:0007669"/>
    <property type="project" value="UniProtKB-SubCell"/>
</dbReference>
<evidence type="ECO:0000256" key="2">
    <source>
        <dbReference type="ARBA" id="ARBA00008821"/>
    </source>
</evidence>
<evidence type="ECO:0000313" key="7">
    <source>
        <dbReference type="Proteomes" id="UP000515152"/>
    </source>
</evidence>
<evidence type="ECO:0000256" key="3">
    <source>
        <dbReference type="ARBA" id="ARBA00022692"/>
    </source>
</evidence>
<dbReference type="Proteomes" id="UP000515152">
    <property type="component" value="Chromosome 2"/>
</dbReference>
<dbReference type="GeneID" id="116223107"/>
<reference evidence="8" key="1">
    <citation type="submission" date="2025-08" db="UniProtKB">
        <authorList>
            <consortium name="RefSeq"/>
        </authorList>
    </citation>
    <scope>IDENTIFICATION</scope>
</reference>
<dbReference type="KEGG" id="char:116223107"/>
<sequence length="162" mass="16904">MAVYCLSSQFLDAPRPPAHACNRGLLSEGLGTLTCALLGSPLGVASSAANACILELSQCGSRRTVQLAAILGLVLGLSPKLTAIISSAPLVIYGAILCVTYTVATATGVTYFQHGHMDSGRNIFNIGFTMFMALVLPRWFPSCSPTPCPQGSRALMCSCCLC</sequence>
<evidence type="ECO:0000256" key="4">
    <source>
        <dbReference type="ARBA" id="ARBA00022989"/>
    </source>
</evidence>
<organism evidence="7 8">
    <name type="scientific">Clupea harengus</name>
    <name type="common">Atlantic herring</name>
    <dbReference type="NCBI Taxonomy" id="7950"/>
    <lineage>
        <taxon>Eukaryota</taxon>
        <taxon>Metazoa</taxon>
        <taxon>Chordata</taxon>
        <taxon>Craniata</taxon>
        <taxon>Vertebrata</taxon>
        <taxon>Euteleostomi</taxon>
        <taxon>Actinopterygii</taxon>
        <taxon>Neopterygii</taxon>
        <taxon>Teleostei</taxon>
        <taxon>Clupei</taxon>
        <taxon>Clupeiformes</taxon>
        <taxon>Clupeoidei</taxon>
        <taxon>Clupeidae</taxon>
        <taxon>Clupea</taxon>
    </lineage>
</organism>
<comment type="similarity">
    <text evidence="2">Belongs to the nucleobase:cation symporter-2 (NCS2) (TC 2.A.40) family.</text>
</comment>
<dbReference type="AlphaFoldDB" id="A0A6P8G545"/>
<dbReference type="PANTHER" id="PTHR11119">
    <property type="entry name" value="XANTHINE-URACIL / VITAMIN C PERMEASE FAMILY MEMBER"/>
    <property type="match status" value="1"/>
</dbReference>
<dbReference type="CTD" id="151295"/>
<gene>
    <name evidence="8" type="primary">slc23a3</name>
</gene>
<name>A0A6P8G545_CLUHA</name>
<feature type="transmembrane region" description="Helical" evidence="6">
    <location>
        <begin position="123"/>
        <end position="140"/>
    </location>
</feature>
<evidence type="ECO:0000313" key="8">
    <source>
        <dbReference type="RefSeq" id="XP_031434434.1"/>
    </source>
</evidence>
<evidence type="ECO:0000256" key="5">
    <source>
        <dbReference type="ARBA" id="ARBA00023136"/>
    </source>
</evidence>
<feature type="transmembrane region" description="Helical" evidence="6">
    <location>
        <begin position="91"/>
        <end position="111"/>
    </location>
</feature>
<feature type="transmembrane region" description="Helical" evidence="6">
    <location>
        <begin position="65"/>
        <end position="85"/>
    </location>
</feature>
<protein>
    <submittedName>
        <fullName evidence="8">Solute carrier family 23 member 3 isoform X2</fullName>
    </submittedName>
</protein>
<keyword evidence="3 6" id="KW-0812">Transmembrane</keyword>
<proteinExistence type="inferred from homology"/>
<keyword evidence="7" id="KW-1185">Reference proteome</keyword>
<dbReference type="GO" id="GO:0022857">
    <property type="term" value="F:transmembrane transporter activity"/>
    <property type="evidence" value="ECO:0007669"/>
    <property type="project" value="InterPro"/>
</dbReference>